<dbReference type="Gene3D" id="2.40.240.50">
    <property type="entry name" value="Barwin-like endoglucanases"/>
    <property type="match status" value="1"/>
</dbReference>
<gene>
    <name evidence="2" type="ORF">S01H1_34392</name>
</gene>
<protein>
    <recommendedName>
        <fullName evidence="1">Lytic transglycosylase MltA domain-containing protein</fullName>
    </recommendedName>
</protein>
<accession>X0USM2</accession>
<feature type="domain" description="Lytic transglycosylase MltA" evidence="1">
    <location>
        <begin position="101"/>
        <end position="259"/>
    </location>
</feature>
<dbReference type="PANTHER" id="PTHR30124">
    <property type="entry name" value="MEMBRANE-BOUND LYTIC MUREIN TRANSGLYCOSYLASE A"/>
    <property type="match status" value="1"/>
</dbReference>
<dbReference type="InterPro" id="IPR036908">
    <property type="entry name" value="RlpA-like_sf"/>
</dbReference>
<dbReference type="InterPro" id="IPR026044">
    <property type="entry name" value="MltA"/>
</dbReference>
<proteinExistence type="predicted"/>
<dbReference type="GO" id="GO:0008933">
    <property type="term" value="F:peptidoglycan lytic transglycosylase activity"/>
    <property type="evidence" value="ECO:0007669"/>
    <property type="project" value="TreeGrafter"/>
</dbReference>
<sequence length="272" mass="31423">KVKYFWPSFQDDMDMDSLSLAIESDLKYLNRLKDDALFTYGPDKFPAEHVRKSLKTFLSILKQSSDSQQFNKDLRKKFYLYKAAGFWGNKKVLFTGYFEPIFDGNLERDSIHRYPIYRRPDNLLTMNLGLFRPKFSGQRITARIKGNSLIPYYTRKDIIENNVLERKNLEIAWLKDSLDVAILQIQGSGMIKLPSGEIIRVGYSASNGHPYKSIGRYMIDNGYITADNLSLQTIRSYIKQNPDIKNEVLNYNPAYIFFRLLDGGPLGNIGVP</sequence>
<dbReference type="SUPFAM" id="SSF50685">
    <property type="entry name" value="Barwin-like endoglucanases"/>
    <property type="match status" value="1"/>
</dbReference>
<comment type="caution">
    <text evidence="2">The sequence shown here is derived from an EMBL/GenBank/DDBJ whole genome shotgun (WGS) entry which is preliminary data.</text>
</comment>
<reference evidence="2" key="1">
    <citation type="journal article" date="2014" name="Front. Microbiol.">
        <title>High frequency of phylogenetically diverse reductive dehalogenase-homologous genes in deep subseafloor sedimentary metagenomes.</title>
        <authorList>
            <person name="Kawai M."/>
            <person name="Futagami T."/>
            <person name="Toyoda A."/>
            <person name="Takaki Y."/>
            <person name="Nishi S."/>
            <person name="Hori S."/>
            <person name="Arai W."/>
            <person name="Tsubouchi T."/>
            <person name="Morono Y."/>
            <person name="Uchiyama I."/>
            <person name="Ito T."/>
            <person name="Fujiyama A."/>
            <person name="Inagaki F."/>
            <person name="Takami H."/>
        </authorList>
    </citation>
    <scope>NUCLEOTIDE SEQUENCE</scope>
    <source>
        <strain evidence="2">Expedition CK06-06</strain>
    </source>
</reference>
<dbReference type="CDD" id="cd14668">
    <property type="entry name" value="mlta_B"/>
    <property type="match status" value="1"/>
</dbReference>
<dbReference type="InterPro" id="IPR005300">
    <property type="entry name" value="MltA_B"/>
</dbReference>
<dbReference type="GO" id="GO:0009253">
    <property type="term" value="P:peptidoglycan catabolic process"/>
    <property type="evidence" value="ECO:0007669"/>
    <property type="project" value="TreeGrafter"/>
</dbReference>
<name>X0USM2_9ZZZZ</name>
<organism evidence="2">
    <name type="scientific">marine sediment metagenome</name>
    <dbReference type="NCBI Taxonomy" id="412755"/>
    <lineage>
        <taxon>unclassified sequences</taxon>
        <taxon>metagenomes</taxon>
        <taxon>ecological metagenomes</taxon>
    </lineage>
</organism>
<feature type="non-terminal residue" evidence="2">
    <location>
        <position position="1"/>
    </location>
</feature>
<dbReference type="SMART" id="SM00925">
    <property type="entry name" value="MltA"/>
    <property type="match status" value="1"/>
</dbReference>
<dbReference type="AlphaFoldDB" id="X0USM2"/>
<evidence type="ECO:0000259" key="1">
    <source>
        <dbReference type="SMART" id="SM00925"/>
    </source>
</evidence>
<dbReference type="GO" id="GO:0004553">
    <property type="term" value="F:hydrolase activity, hydrolyzing O-glycosyl compounds"/>
    <property type="evidence" value="ECO:0007669"/>
    <property type="project" value="InterPro"/>
</dbReference>
<evidence type="ECO:0000313" key="2">
    <source>
        <dbReference type="EMBL" id="GAG03298.1"/>
    </source>
</evidence>
<dbReference type="EMBL" id="BARS01021409">
    <property type="protein sequence ID" value="GAG03298.1"/>
    <property type="molecule type" value="Genomic_DNA"/>
</dbReference>
<dbReference type="Pfam" id="PF03562">
    <property type="entry name" value="MltA"/>
    <property type="match status" value="1"/>
</dbReference>
<dbReference type="PANTHER" id="PTHR30124:SF0">
    <property type="entry name" value="MEMBRANE-BOUND LYTIC MUREIN TRANSGLYCOSYLASE A"/>
    <property type="match status" value="1"/>
</dbReference>
<feature type="non-terminal residue" evidence="2">
    <location>
        <position position="272"/>
    </location>
</feature>